<keyword evidence="2" id="KW-0436">Ligase</keyword>
<dbReference type="InterPro" id="IPR042099">
    <property type="entry name" value="ANL_N_sf"/>
</dbReference>
<dbReference type="Proteomes" id="UP000275719">
    <property type="component" value="Unassembled WGS sequence"/>
</dbReference>
<dbReference type="AlphaFoldDB" id="A0A3P3WC04"/>
<evidence type="ECO:0000313" key="2">
    <source>
        <dbReference type="EMBL" id="RRJ90143.1"/>
    </source>
</evidence>
<dbReference type="SUPFAM" id="SSF56801">
    <property type="entry name" value="Acetyl-CoA synthetase-like"/>
    <property type="match status" value="1"/>
</dbReference>
<dbReference type="Gene3D" id="3.30.300.30">
    <property type="match status" value="1"/>
</dbReference>
<evidence type="ECO:0000259" key="1">
    <source>
        <dbReference type="Pfam" id="PF00501"/>
    </source>
</evidence>
<feature type="domain" description="AMP-dependent synthetase/ligase" evidence="1">
    <location>
        <begin position="50"/>
        <end position="198"/>
    </location>
</feature>
<keyword evidence="3" id="KW-1185">Reference proteome</keyword>
<reference evidence="2 3" key="1">
    <citation type="submission" date="2018-11" db="EMBL/GenBank/DDBJ databases">
        <title>Flavobacterium sp. nov., YIM 102701-2 draft genome.</title>
        <authorList>
            <person name="Li G."/>
            <person name="Jiang Y."/>
        </authorList>
    </citation>
    <scope>NUCLEOTIDE SEQUENCE [LARGE SCALE GENOMIC DNA]</scope>
    <source>
        <strain evidence="2 3">YIM 102701-2</strain>
    </source>
</reference>
<dbReference type="InterPro" id="IPR045851">
    <property type="entry name" value="AMP-bd_C_sf"/>
</dbReference>
<dbReference type="GO" id="GO:0031956">
    <property type="term" value="F:medium-chain fatty acid-CoA ligase activity"/>
    <property type="evidence" value="ECO:0007669"/>
    <property type="project" value="TreeGrafter"/>
</dbReference>
<comment type="caution">
    <text evidence="2">The sequence shown here is derived from an EMBL/GenBank/DDBJ whole genome shotgun (WGS) entry which is preliminary data.</text>
</comment>
<organism evidence="2 3">
    <name type="scientific">Paenimyroides tangerinum</name>
    <dbReference type="NCBI Taxonomy" id="2488728"/>
    <lineage>
        <taxon>Bacteria</taxon>
        <taxon>Pseudomonadati</taxon>
        <taxon>Bacteroidota</taxon>
        <taxon>Flavobacteriia</taxon>
        <taxon>Flavobacteriales</taxon>
        <taxon>Flavobacteriaceae</taxon>
        <taxon>Paenimyroides</taxon>
    </lineage>
</organism>
<accession>A0A3P3WC04</accession>
<dbReference type="RefSeq" id="WP_125019210.1">
    <property type="nucleotide sequence ID" value="NZ_RQVQ01000019.1"/>
</dbReference>
<dbReference type="GO" id="GO:0006631">
    <property type="term" value="P:fatty acid metabolic process"/>
    <property type="evidence" value="ECO:0007669"/>
    <property type="project" value="TreeGrafter"/>
</dbReference>
<dbReference type="OrthoDB" id="8870348at2"/>
<evidence type="ECO:0000313" key="3">
    <source>
        <dbReference type="Proteomes" id="UP000275719"/>
    </source>
</evidence>
<name>A0A3P3WC04_9FLAO</name>
<proteinExistence type="predicted"/>
<protein>
    <submittedName>
        <fullName evidence="2">O-succinylbenzoic acid--CoA ligase</fullName>
    </submittedName>
</protein>
<dbReference type="InterPro" id="IPR000873">
    <property type="entry name" value="AMP-dep_synth/lig_dom"/>
</dbReference>
<dbReference type="PANTHER" id="PTHR43201:SF32">
    <property type="entry name" value="2-SUCCINYLBENZOATE--COA LIGASE, CHLOROPLASTIC_PEROXISOMAL"/>
    <property type="match status" value="1"/>
</dbReference>
<sequence>MNYNDIHNDFRLNGDYLDKNKLIELASKLVKSEEIYEQDFGSLIFQWFDEKDFILLTTSGTTGTPKQIKLQKQAVINSAKATGIHFDLKPKDAALLCLPTKYIAGKLMFVRALVLGLHLDVVNPSSNPLENISKTYDFVAMVPLQVLNSIEKLHLIKKLIVGGAKLDRKIKEQILSLNSHCQVYETYGMTETITHIAAKKISEVFFTALPHAKISVDNRGCLVIDAPSVNSEKLITNDLVELKEPNQFKWLGRVDNVINSGGIKLFPEQIEEKLTPFINNRFFVIGKEDDILGNKLVLIIESEPYVIEPEIFDILSTFEKPKEIQFVTKFKETATGKILRKDNLR</sequence>
<dbReference type="PANTHER" id="PTHR43201">
    <property type="entry name" value="ACYL-COA SYNTHETASE"/>
    <property type="match status" value="1"/>
</dbReference>
<gene>
    <name evidence="2" type="ORF">EG240_09750</name>
</gene>
<dbReference type="EMBL" id="RQVQ01000019">
    <property type="protein sequence ID" value="RRJ90143.1"/>
    <property type="molecule type" value="Genomic_DNA"/>
</dbReference>
<dbReference type="Pfam" id="PF00501">
    <property type="entry name" value="AMP-binding"/>
    <property type="match status" value="1"/>
</dbReference>
<dbReference type="Gene3D" id="3.40.50.12780">
    <property type="entry name" value="N-terminal domain of ligase-like"/>
    <property type="match status" value="1"/>
</dbReference>
<dbReference type="PROSITE" id="PS00455">
    <property type="entry name" value="AMP_BINDING"/>
    <property type="match status" value="1"/>
</dbReference>
<dbReference type="InterPro" id="IPR020845">
    <property type="entry name" value="AMP-binding_CS"/>
</dbReference>